<organism evidence="1 2">
    <name type="scientific">Candida boidinii</name>
    <name type="common">Yeast</name>
    <dbReference type="NCBI Taxonomy" id="5477"/>
    <lineage>
        <taxon>Eukaryota</taxon>
        <taxon>Fungi</taxon>
        <taxon>Dikarya</taxon>
        <taxon>Ascomycota</taxon>
        <taxon>Saccharomycotina</taxon>
        <taxon>Pichiomycetes</taxon>
        <taxon>Pichiales</taxon>
        <taxon>Pichiaceae</taxon>
        <taxon>Ogataea</taxon>
        <taxon>Ogataea/Candida clade</taxon>
    </lineage>
</organism>
<sequence>MSSPIAESNLFKTIKVGDVELKNRLVGLPTTRLRSNADMVPTDLMKQYFSDRSKENGSLLITEGITVDKKYGFYPNNPGLYNDRQAEAWKQIIDEVHGNGSFLSLQLLVVGRGAMIPVVKAAGIDTIYGPSAIPMSEEADKEAKEAGITLKALTIEDIEELKKSFVKSAKTRIKSKNRQVWWFS</sequence>
<gene>
    <name evidence="1" type="ORF">Cboi01_000149200</name>
</gene>
<evidence type="ECO:0000313" key="2">
    <source>
        <dbReference type="Proteomes" id="UP001165101"/>
    </source>
</evidence>
<dbReference type="Proteomes" id="UP001165101">
    <property type="component" value="Unassembled WGS sequence"/>
</dbReference>
<comment type="caution">
    <text evidence="1">The sequence shown here is derived from an EMBL/GenBank/DDBJ whole genome shotgun (WGS) entry which is preliminary data.</text>
</comment>
<proteinExistence type="predicted"/>
<accession>A0ACB5TJ88</accession>
<protein>
    <submittedName>
        <fullName evidence="1">Unnamed protein product</fullName>
    </submittedName>
</protein>
<dbReference type="EMBL" id="BSXV01000563">
    <property type="protein sequence ID" value="GME89651.1"/>
    <property type="molecule type" value="Genomic_DNA"/>
</dbReference>
<reference evidence="1" key="1">
    <citation type="submission" date="2023-04" db="EMBL/GenBank/DDBJ databases">
        <title>Candida boidinii NBRC 1967.</title>
        <authorList>
            <person name="Ichikawa N."/>
            <person name="Sato H."/>
            <person name="Tonouchi N."/>
        </authorList>
    </citation>
    <scope>NUCLEOTIDE SEQUENCE</scope>
    <source>
        <strain evidence="1">NBRC 1967</strain>
    </source>
</reference>
<evidence type="ECO:0000313" key="1">
    <source>
        <dbReference type="EMBL" id="GME89651.1"/>
    </source>
</evidence>
<name>A0ACB5TJ88_CANBO</name>
<keyword evidence="2" id="KW-1185">Reference proteome</keyword>